<reference evidence="1 2" key="1">
    <citation type="submission" date="2019-03" db="EMBL/GenBank/DDBJ databases">
        <title>Nitrincola sp. nov. isolated from an Indian soda lake.</title>
        <authorList>
            <person name="Joshi A."/>
            <person name="Thite S.V."/>
            <person name="Joseph N."/>
            <person name="Dhotre D."/>
            <person name="Moorthy M."/>
            <person name="Shouche Y.S."/>
        </authorList>
    </citation>
    <scope>NUCLEOTIDE SEQUENCE [LARGE SCALE GENOMIC DNA]</scope>
    <source>
        <strain evidence="1 2">MEB193</strain>
    </source>
</reference>
<dbReference type="NCBIfam" id="NF033487">
    <property type="entry name" value="Lacal_2735_fam"/>
    <property type="match status" value="1"/>
</dbReference>
<organism evidence="1 2">
    <name type="scientific">Nitrincola tapanii</name>
    <dbReference type="NCBI Taxonomy" id="1708751"/>
    <lineage>
        <taxon>Bacteria</taxon>
        <taxon>Pseudomonadati</taxon>
        <taxon>Pseudomonadota</taxon>
        <taxon>Gammaproteobacteria</taxon>
        <taxon>Oceanospirillales</taxon>
        <taxon>Oceanospirillaceae</taxon>
        <taxon>Nitrincola</taxon>
    </lineage>
</organism>
<keyword evidence="2" id="KW-1185">Reference proteome</keyword>
<evidence type="ECO:0000313" key="1">
    <source>
        <dbReference type="EMBL" id="KAA0875914.1"/>
    </source>
</evidence>
<proteinExistence type="predicted"/>
<evidence type="ECO:0000313" key="2">
    <source>
        <dbReference type="Proteomes" id="UP000325302"/>
    </source>
</evidence>
<dbReference type="OrthoDB" id="292170at2"/>
<dbReference type="EMBL" id="SMRS01000002">
    <property type="protein sequence ID" value="KAA0875914.1"/>
    <property type="molecule type" value="Genomic_DNA"/>
</dbReference>
<dbReference type="AlphaFoldDB" id="A0A5A9W631"/>
<protein>
    <submittedName>
        <fullName evidence="1">Lacal_2735 family protein</fullName>
    </submittedName>
</protein>
<gene>
    <name evidence="1" type="ORF">E1H14_04290</name>
</gene>
<dbReference type="Proteomes" id="UP000325302">
    <property type="component" value="Unassembled WGS sequence"/>
</dbReference>
<dbReference type="InterPro" id="IPR045493">
    <property type="entry name" value="DUF6435"/>
</dbReference>
<dbReference type="Pfam" id="PF20027">
    <property type="entry name" value="DUF6435"/>
    <property type="match status" value="1"/>
</dbReference>
<accession>A0A5A9W631</accession>
<sequence>MFNFFRKSQSEEKKRQQAYEAKLHEAMTAQRQGDIRRYSELSEQAAKLYADLQAHKERASK</sequence>
<name>A0A5A9W631_9GAMM</name>
<comment type="caution">
    <text evidence="1">The sequence shown here is derived from an EMBL/GenBank/DDBJ whole genome shotgun (WGS) entry which is preliminary data.</text>
</comment>
<dbReference type="RefSeq" id="WP_149390217.1">
    <property type="nucleotide sequence ID" value="NZ_SMRS01000002.1"/>
</dbReference>